<evidence type="ECO:0000259" key="2">
    <source>
        <dbReference type="Pfam" id="PF14257"/>
    </source>
</evidence>
<reference evidence="3" key="1">
    <citation type="submission" date="2017-10" db="EMBL/GenBank/DDBJ databases">
        <title>Massilia psychrophilum sp. nov., a novel purple-pigmented bacterium isolated from Tianshan glacier, Xinjiang Municipality, China.</title>
        <authorList>
            <person name="Wang H."/>
        </authorList>
    </citation>
    <scope>NUCLEOTIDE SEQUENCE [LARGE SCALE GENOMIC DNA]</scope>
    <source>
        <strain evidence="3">B2</strain>
    </source>
</reference>
<keyword evidence="1" id="KW-0812">Transmembrane</keyword>
<name>A0A2D2DIA5_9BURK</name>
<dbReference type="KEGG" id="mass:CR152_09225"/>
<gene>
    <name evidence="3" type="ORF">CR152_09225</name>
</gene>
<evidence type="ECO:0000256" key="1">
    <source>
        <dbReference type="SAM" id="Phobius"/>
    </source>
</evidence>
<feature type="domain" description="DUF4349" evidence="2">
    <location>
        <begin position="62"/>
        <end position="274"/>
    </location>
</feature>
<keyword evidence="1" id="KW-1133">Transmembrane helix</keyword>
<feature type="transmembrane region" description="Helical" evidence="1">
    <location>
        <begin position="250"/>
        <end position="274"/>
    </location>
</feature>
<keyword evidence="4" id="KW-1185">Reference proteome</keyword>
<keyword evidence="1" id="KW-0472">Membrane</keyword>
<dbReference type="Pfam" id="PF14257">
    <property type="entry name" value="DUF4349"/>
    <property type="match status" value="1"/>
</dbReference>
<organism evidence="3 4">
    <name type="scientific">Massilia violaceinigra</name>
    <dbReference type="NCBI Taxonomy" id="2045208"/>
    <lineage>
        <taxon>Bacteria</taxon>
        <taxon>Pseudomonadati</taxon>
        <taxon>Pseudomonadota</taxon>
        <taxon>Betaproteobacteria</taxon>
        <taxon>Burkholderiales</taxon>
        <taxon>Oxalobacteraceae</taxon>
        <taxon>Telluria group</taxon>
        <taxon>Massilia</taxon>
    </lineage>
</organism>
<proteinExistence type="predicted"/>
<dbReference type="Proteomes" id="UP000229897">
    <property type="component" value="Chromosome"/>
</dbReference>
<protein>
    <recommendedName>
        <fullName evidence="2">DUF4349 domain-containing protein</fullName>
    </recommendedName>
</protein>
<accession>A0A2D2DIA5</accession>
<dbReference type="AlphaFoldDB" id="A0A2D2DIA5"/>
<sequence>MSVMLLFTQHPFPAPPTKFLFGVAVVLLLSACSQNVGKSADSASQLSSKAADAALETPAARRYIATRHKLLLEAPEADLDKHFDAIQAACVKLACVVLRADQNRCGGPYNPAQATLTARIAPHAFDSFLDILLKHGKLRQHQRESEDLTSEVIDVEARIANLTALKTRILELLAKRSGNLEEVLAAEKQLSAIQAELDSIQGKRKALAGQTETTRVEVTLVPQSLAAAGSWAAPVVEAAGESGRVLMSSLATLITVTVAVLPWLLVGLPLFLWLRKLYRKRQVRRAQAAI</sequence>
<dbReference type="InterPro" id="IPR025645">
    <property type="entry name" value="DUF4349"/>
</dbReference>
<evidence type="ECO:0000313" key="3">
    <source>
        <dbReference type="EMBL" id="ATQ74685.1"/>
    </source>
</evidence>
<evidence type="ECO:0000313" key="4">
    <source>
        <dbReference type="Proteomes" id="UP000229897"/>
    </source>
</evidence>
<dbReference type="EMBL" id="CP024608">
    <property type="protein sequence ID" value="ATQ74685.1"/>
    <property type="molecule type" value="Genomic_DNA"/>
</dbReference>